<keyword evidence="2 6" id="KW-0813">Transport</keyword>
<dbReference type="PANTHER" id="PTHR43386">
    <property type="entry name" value="OLIGOPEPTIDE TRANSPORT SYSTEM PERMEASE PROTEIN APPC"/>
    <property type="match status" value="1"/>
</dbReference>
<comment type="similarity">
    <text evidence="6">Belongs to the binding-protein-dependent transport system permease family.</text>
</comment>
<evidence type="ECO:0000256" key="2">
    <source>
        <dbReference type="ARBA" id="ARBA00022448"/>
    </source>
</evidence>
<dbReference type="Proteomes" id="UP000736583">
    <property type="component" value="Unassembled WGS sequence"/>
</dbReference>
<name>A0ABS6F6N2_9CLOT</name>
<dbReference type="Pfam" id="PF00528">
    <property type="entry name" value="BPD_transp_1"/>
    <property type="match status" value="1"/>
</dbReference>
<feature type="domain" description="ABC transmembrane type-1" evidence="7">
    <location>
        <begin position="69"/>
        <end position="258"/>
    </location>
</feature>
<feature type="transmembrane region" description="Helical" evidence="6">
    <location>
        <begin position="71"/>
        <end position="96"/>
    </location>
</feature>
<organism evidence="8 9">
    <name type="scientific">Clostridium simiarum</name>
    <dbReference type="NCBI Taxonomy" id="2841506"/>
    <lineage>
        <taxon>Bacteria</taxon>
        <taxon>Bacillati</taxon>
        <taxon>Bacillota</taxon>
        <taxon>Clostridia</taxon>
        <taxon>Eubacteriales</taxon>
        <taxon>Clostridiaceae</taxon>
        <taxon>Clostridium</taxon>
    </lineage>
</organism>
<dbReference type="InterPro" id="IPR000515">
    <property type="entry name" value="MetI-like"/>
</dbReference>
<evidence type="ECO:0000256" key="3">
    <source>
        <dbReference type="ARBA" id="ARBA00022692"/>
    </source>
</evidence>
<evidence type="ECO:0000259" key="7">
    <source>
        <dbReference type="PROSITE" id="PS50928"/>
    </source>
</evidence>
<protein>
    <submittedName>
        <fullName evidence="8">ABC transporter permease</fullName>
    </submittedName>
</protein>
<dbReference type="RefSeq" id="WP_216457864.1">
    <property type="nucleotide sequence ID" value="NZ_JAHLQL010000007.1"/>
</dbReference>
<reference evidence="8 9" key="1">
    <citation type="submission" date="2021-06" db="EMBL/GenBank/DDBJ databases">
        <authorList>
            <person name="Sun Q."/>
            <person name="Li D."/>
        </authorList>
    </citation>
    <scope>NUCLEOTIDE SEQUENCE [LARGE SCALE GENOMIC DNA]</scope>
    <source>
        <strain evidence="8 9">MSJ-4</strain>
    </source>
</reference>
<dbReference type="PROSITE" id="PS50928">
    <property type="entry name" value="ABC_TM1"/>
    <property type="match status" value="1"/>
</dbReference>
<feature type="transmembrane region" description="Helical" evidence="6">
    <location>
        <begin position="7"/>
        <end position="30"/>
    </location>
</feature>
<sequence>MKNKGKVQLVIALLILGIIIISSILAPLLAPYDPNLTNMASRLQGPSIKHLLGTDALGRDMLSRVLYGGRASMLLALTATTLSMLVGMVLGVIAGYYGGVIDWCITILANIFQGIPGTCFMIAIAGVLGPSIQSLLLALVLTSWAGFSLIVRTEVLCLREEPYIEGMRCLGSSDLRLIIYHIIPNMINNTIILFTTRVGRCVLSIASLSFLGLGVQPPTPDWSVMINDARMHYRSAPHLIIVPGLCIFFLLLSINMLGDALRDRLDVKNQEVLEC</sequence>
<dbReference type="InterPro" id="IPR050366">
    <property type="entry name" value="BP-dependent_transpt_permease"/>
</dbReference>
<comment type="subcellular location">
    <subcellularLocation>
        <location evidence="1 6">Cell membrane</location>
        <topology evidence="1 6">Multi-pass membrane protein</topology>
    </subcellularLocation>
</comment>
<accession>A0ABS6F6N2</accession>
<evidence type="ECO:0000256" key="1">
    <source>
        <dbReference type="ARBA" id="ARBA00004651"/>
    </source>
</evidence>
<evidence type="ECO:0000256" key="5">
    <source>
        <dbReference type="ARBA" id="ARBA00023136"/>
    </source>
</evidence>
<feature type="transmembrane region" description="Helical" evidence="6">
    <location>
        <begin position="132"/>
        <end position="151"/>
    </location>
</feature>
<evidence type="ECO:0000256" key="4">
    <source>
        <dbReference type="ARBA" id="ARBA00022989"/>
    </source>
</evidence>
<keyword evidence="3 6" id="KW-0812">Transmembrane</keyword>
<evidence type="ECO:0000256" key="6">
    <source>
        <dbReference type="RuleBase" id="RU363032"/>
    </source>
</evidence>
<dbReference type="PANTHER" id="PTHR43386:SF1">
    <property type="entry name" value="D,D-DIPEPTIDE TRANSPORT SYSTEM PERMEASE PROTEIN DDPC-RELATED"/>
    <property type="match status" value="1"/>
</dbReference>
<dbReference type="CDD" id="cd06261">
    <property type="entry name" value="TM_PBP2"/>
    <property type="match status" value="1"/>
</dbReference>
<comment type="caution">
    <text evidence="8">The sequence shown here is derived from an EMBL/GenBank/DDBJ whole genome shotgun (WGS) entry which is preliminary data.</text>
</comment>
<dbReference type="EMBL" id="JAHLQL010000007">
    <property type="protein sequence ID" value="MBU5593182.1"/>
    <property type="molecule type" value="Genomic_DNA"/>
</dbReference>
<evidence type="ECO:0000313" key="9">
    <source>
        <dbReference type="Proteomes" id="UP000736583"/>
    </source>
</evidence>
<keyword evidence="9" id="KW-1185">Reference proteome</keyword>
<feature type="transmembrane region" description="Helical" evidence="6">
    <location>
        <begin position="103"/>
        <end position="126"/>
    </location>
</feature>
<gene>
    <name evidence="8" type="ORF">KQI89_15645</name>
</gene>
<keyword evidence="5 6" id="KW-0472">Membrane</keyword>
<feature type="transmembrane region" description="Helical" evidence="6">
    <location>
        <begin position="236"/>
        <end position="258"/>
    </location>
</feature>
<dbReference type="InterPro" id="IPR025966">
    <property type="entry name" value="OppC_N"/>
</dbReference>
<evidence type="ECO:0000313" key="8">
    <source>
        <dbReference type="EMBL" id="MBU5593182.1"/>
    </source>
</evidence>
<keyword evidence="4 6" id="KW-1133">Transmembrane helix</keyword>
<dbReference type="Pfam" id="PF12911">
    <property type="entry name" value="OppC_N"/>
    <property type="match status" value="1"/>
</dbReference>
<feature type="transmembrane region" description="Helical" evidence="6">
    <location>
        <begin position="198"/>
        <end position="216"/>
    </location>
</feature>
<proteinExistence type="inferred from homology"/>